<dbReference type="Proteomes" id="UP000438448">
    <property type="component" value="Unassembled WGS sequence"/>
</dbReference>
<dbReference type="SUPFAM" id="SSF52540">
    <property type="entry name" value="P-loop containing nucleoside triphosphate hydrolases"/>
    <property type="match status" value="1"/>
</dbReference>
<dbReference type="InterPro" id="IPR005158">
    <property type="entry name" value="BTAD"/>
</dbReference>
<dbReference type="InterPro" id="IPR016032">
    <property type="entry name" value="Sig_transdc_resp-reg_C-effctor"/>
</dbReference>
<dbReference type="InterPro" id="IPR036388">
    <property type="entry name" value="WH-like_DNA-bd_sf"/>
</dbReference>
<gene>
    <name evidence="3" type="ORF">NRB20_61410</name>
</gene>
<dbReference type="SMART" id="SM01043">
    <property type="entry name" value="BTAD"/>
    <property type="match status" value="1"/>
</dbReference>
<dbReference type="RefSeq" id="WP_153414810.1">
    <property type="nucleotide sequence ID" value="NZ_WEGK01000016.1"/>
</dbReference>
<evidence type="ECO:0000313" key="4">
    <source>
        <dbReference type="Proteomes" id="UP000438448"/>
    </source>
</evidence>
<feature type="compositionally biased region" description="Basic and acidic residues" evidence="1">
    <location>
        <begin position="293"/>
        <end position="302"/>
    </location>
</feature>
<proteinExistence type="predicted"/>
<evidence type="ECO:0000259" key="2">
    <source>
        <dbReference type="SMART" id="SM01043"/>
    </source>
</evidence>
<evidence type="ECO:0000256" key="1">
    <source>
        <dbReference type="SAM" id="MobiDB-lite"/>
    </source>
</evidence>
<dbReference type="GO" id="GO:0003677">
    <property type="term" value="F:DNA binding"/>
    <property type="evidence" value="ECO:0007669"/>
    <property type="project" value="InterPro"/>
</dbReference>
<dbReference type="EMBL" id="WEGK01000016">
    <property type="protein sequence ID" value="MQY23016.1"/>
    <property type="molecule type" value="Genomic_DNA"/>
</dbReference>
<evidence type="ECO:0000313" key="3">
    <source>
        <dbReference type="EMBL" id="MQY23016.1"/>
    </source>
</evidence>
<dbReference type="InterPro" id="IPR011990">
    <property type="entry name" value="TPR-like_helical_dom_sf"/>
</dbReference>
<dbReference type="GO" id="GO:0006355">
    <property type="term" value="P:regulation of DNA-templated transcription"/>
    <property type="evidence" value="ECO:0007669"/>
    <property type="project" value="InterPro"/>
</dbReference>
<feature type="region of interest" description="Disordered" evidence="1">
    <location>
        <begin position="246"/>
        <end position="387"/>
    </location>
</feature>
<organism evidence="3 4">
    <name type="scientific">Nocardia macrotermitis</name>
    <dbReference type="NCBI Taxonomy" id="2585198"/>
    <lineage>
        <taxon>Bacteria</taxon>
        <taxon>Bacillati</taxon>
        <taxon>Actinomycetota</taxon>
        <taxon>Actinomycetes</taxon>
        <taxon>Mycobacteriales</taxon>
        <taxon>Nocardiaceae</taxon>
        <taxon>Nocardia</taxon>
    </lineage>
</organism>
<reference evidence="3 4" key="1">
    <citation type="submission" date="2019-10" db="EMBL/GenBank/DDBJ databases">
        <title>Nocardia macrotermitis sp. nov. and Nocardia aurantia sp. nov., isolated from the gut of fungus growing-termite Macrotermes natalensis.</title>
        <authorList>
            <person name="Benndorf R."/>
            <person name="Schwitalla J."/>
            <person name="Martin K."/>
            <person name="De Beer W."/>
            <person name="Kaster A.-K."/>
            <person name="Vollmers J."/>
            <person name="Poulsen M."/>
            <person name="Beemelmanns C."/>
        </authorList>
    </citation>
    <scope>NUCLEOTIDE SEQUENCE [LARGE SCALE GENOMIC DNA]</scope>
    <source>
        <strain evidence="3 4">RB20</strain>
    </source>
</reference>
<dbReference type="Gene3D" id="3.40.50.300">
    <property type="entry name" value="P-loop containing nucleotide triphosphate hydrolases"/>
    <property type="match status" value="1"/>
</dbReference>
<keyword evidence="4" id="KW-1185">Reference proteome</keyword>
<feature type="domain" description="Bacterial transcriptional activator" evidence="2">
    <location>
        <begin position="511"/>
        <end position="650"/>
    </location>
</feature>
<dbReference type="Gene3D" id="1.10.10.10">
    <property type="entry name" value="Winged helix-like DNA-binding domain superfamily/Winged helix DNA-binding domain"/>
    <property type="match status" value="1"/>
</dbReference>
<protein>
    <recommendedName>
        <fullName evidence="2">Bacterial transcriptional activator domain-containing protein</fullName>
    </recommendedName>
</protein>
<name>A0A7K0DB46_9NOCA</name>
<feature type="compositionally biased region" description="Low complexity" evidence="1">
    <location>
        <begin position="343"/>
        <end position="353"/>
    </location>
</feature>
<feature type="compositionally biased region" description="Pro residues" evidence="1">
    <location>
        <begin position="322"/>
        <end position="340"/>
    </location>
</feature>
<dbReference type="Pfam" id="PF03704">
    <property type="entry name" value="BTAD"/>
    <property type="match status" value="1"/>
</dbReference>
<dbReference type="InterPro" id="IPR051677">
    <property type="entry name" value="AfsR-DnrI-RedD_regulator"/>
</dbReference>
<feature type="compositionally biased region" description="Pro residues" evidence="1">
    <location>
        <begin position="354"/>
        <end position="363"/>
    </location>
</feature>
<comment type="caution">
    <text evidence="3">The sequence shown here is derived from an EMBL/GenBank/DDBJ whole genome shotgun (WGS) entry which is preliminary data.</text>
</comment>
<dbReference type="Gene3D" id="1.25.40.10">
    <property type="entry name" value="Tetratricopeptide repeat domain"/>
    <property type="match status" value="1"/>
</dbReference>
<dbReference type="PANTHER" id="PTHR35807">
    <property type="entry name" value="TRANSCRIPTIONAL REGULATOR REDD-RELATED"/>
    <property type="match status" value="1"/>
</dbReference>
<dbReference type="InterPro" id="IPR027417">
    <property type="entry name" value="P-loop_NTPase"/>
</dbReference>
<dbReference type="SUPFAM" id="SSF46894">
    <property type="entry name" value="C-terminal effector domain of the bipartite response regulators"/>
    <property type="match status" value="1"/>
</dbReference>
<dbReference type="AlphaFoldDB" id="A0A7K0DB46"/>
<accession>A0A7K0DB46</accession>
<sequence>MTPTPAPATPAPRRPLLIAVAGLTPRTGVTTTTVALAHSWSGPEPAVLVEADLVGGQLAELAAADPYRGLASMSWAAHVGAQPVQVIEHVQYLRNGVGFLASPPGYDTERDAWVTMLLTGRHHDRELEELAAWHELGATVFVDCGAPGPGSALEPILTHADACLVLVHADHPDPDSAGHQIRELVGRTRHPGVLLLGADTDSDYANALRVPALATVPHHRPSATALLRHKPRPWDRNRVLSAARTTAATIDTQLRPPPARPPSTQTNTPHPHTPPRPRVGTLGRPVTGPTVYRIDRPADLRRGPGGASPGPVRDRPGTHAPAPTPPWPRIPPAAPTPPGPAGGSEPPGTAEPSTPNPARPAPPDTGTAPSAQNRDLPASPQPAASRPVPLAETALAGGTGPGLQIQVFGPTRILWRTSSDADIEAAEITRRLEPRSRELLAVLALHPDGLTQPELIEALWGQHPPHRPVKALGNALSRLRTTLVTVTGGPVAGLFTDDRPRYRLGPAVRWVDYWEFGEAVTQRRAAHGEADQAAACARIAAIATAPLAADLSHLWAEPLREATRRDTLGALSWLADHPAAHDPRATLGMLETAVKTDPYNEQLWQYVLRLHARLGEHDALDRTYAVLERKLAEINTEPDQETRQLLDHLRRTTR</sequence>
<dbReference type="OrthoDB" id="8444614at2"/>